<evidence type="ECO:0008006" key="3">
    <source>
        <dbReference type="Google" id="ProtNLM"/>
    </source>
</evidence>
<dbReference type="Proteomes" id="UP000195918">
    <property type="component" value="Unassembled WGS sequence"/>
</dbReference>
<name>A0A1X6WRG8_9ENTE</name>
<keyword evidence="2" id="KW-1185">Reference proteome</keyword>
<dbReference type="EMBL" id="FWFD01000016">
    <property type="protein sequence ID" value="SLM86933.1"/>
    <property type="molecule type" value="Genomic_DNA"/>
</dbReference>
<accession>A0A1X6WRG8</accession>
<gene>
    <name evidence="1" type="ORF">FM121_12625</name>
</gene>
<protein>
    <recommendedName>
        <fullName evidence="3">DUF5028 domain-containing protein</fullName>
    </recommendedName>
</protein>
<sequence>MVKKHMINGILVAFIILSGFRYSYIQKSHCYLLQRYGIETIDVYLGKPCDILGLTYTFKEIERKQVFDDFYKQDVIAYTVYFDVKNDSEQPSQEVNIMESMVVLSGGTGWWIDPVENKAIFEQNNTKTQLAPFETTGGFVTINAIPDKDKNGFYPIEKLQEAEIYYIDKGPSGAYKYKINGKITQL</sequence>
<evidence type="ECO:0000313" key="1">
    <source>
        <dbReference type="EMBL" id="SLM86933.1"/>
    </source>
</evidence>
<dbReference type="AlphaFoldDB" id="A0A1X6WRG8"/>
<reference evidence="2" key="1">
    <citation type="submission" date="2017-02" db="EMBL/GenBank/DDBJ databases">
        <authorList>
            <person name="Dridi B."/>
        </authorList>
    </citation>
    <scope>NUCLEOTIDE SEQUENCE [LARGE SCALE GENOMIC DNA]</scope>
    <source>
        <strain evidence="2">bH819</strain>
    </source>
</reference>
<evidence type="ECO:0000313" key="2">
    <source>
        <dbReference type="Proteomes" id="UP000195918"/>
    </source>
</evidence>
<proteinExistence type="predicted"/>
<dbReference type="OrthoDB" id="9941438at2"/>
<organism evidence="1 2">
    <name type="scientific">Vagococcus fluvialis bH819</name>
    <dbReference type="NCBI Taxonomy" id="1255619"/>
    <lineage>
        <taxon>Bacteria</taxon>
        <taxon>Bacillati</taxon>
        <taxon>Bacillota</taxon>
        <taxon>Bacilli</taxon>
        <taxon>Lactobacillales</taxon>
        <taxon>Enterococcaceae</taxon>
        <taxon>Vagococcus</taxon>
    </lineage>
</organism>
<dbReference type="RefSeq" id="WP_086952566.1">
    <property type="nucleotide sequence ID" value="NZ_FWFD01000016.1"/>
</dbReference>